<dbReference type="InterPro" id="IPR002372">
    <property type="entry name" value="PQQ_rpt_dom"/>
</dbReference>
<gene>
    <name evidence="4" type="ORF">SAMN05660293_02276</name>
</gene>
<feature type="domain" description="Pyrrolo-quinoline quinone repeat" evidence="3">
    <location>
        <begin position="312"/>
        <end position="447"/>
    </location>
</feature>
<feature type="signal peptide" evidence="1">
    <location>
        <begin position="1"/>
        <end position="18"/>
    </location>
</feature>
<dbReference type="OrthoDB" id="9816081at2"/>
<dbReference type="RefSeq" id="WP_082214767.1">
    <property type="nucleotide sequence ID" value="NZ_FUZA01000002.1"/>
</dbReference>
<dbReference type="SUPFAM" id="SSF56300">
    <property type="entry name" value="Metallo-dependent phosphatases"/>
    <property type="match status" value="1"/>
</dbReference>
<organism evidence="4 5">
    <name type="scientific">Dyadobacter psychrophilus</name>
    <dbReference type="NCBI Taxonomy" id="651661"/>
    <lineage>
        <taxon>Bacteria</taxon>
        <taxon>Pseudomonadati</taxon>
        <taxon>Bacteroidota</taxon>
        <taxon>Cytophagia</taxon>
        <taxon>Cytophagales</taxon>
        <taxon>Spirosomataceae</taxon>
        <taxon>Dyadobacter</taxon>
    </lineage>
</organism>
<dbReference type="GO" id="GO:0016787">
    <property type="term" value="F:hydrolase activity"/>
    <property type="evidence" value="ECO:0007669"/>
    <property type="project" value="InterPro"/>
</dbReference>
<dbReference type="Pfam" id="PF00149">
    <property type="entry name" value="Metallophos"/>
    <property type="match status" value="1"/>
</dbReference>
<evidence type="ECO:0000313" key="5">
    <source>
        <dbReference type="Proteomes" id="UP000190897"/>
    </source>
</evidence>
<dbReference type="EMBL" id="FUZA01000002">
    <property type="protein sequence ID" value="SKB80968.1"/>
    <property type="molecule type" value="Genomic_DNA"/>
</dbReference>
<dbReference type="InterPro" id="IPR018391">
    <property type="entry name" value="PQQ_b-propeller_rpt"/>
</dbReference>
<keyword evidence="1" id="KW-0732">Signal</keyword>
<dbReference type="STRING" id="651661.SAMN05660293_02276"/>
<evidence type="ECO:0000259" key="3">
    <source>
        <dbReference type="Pfam" id="PF13360"/>
    </source>
</evidence>
<dbReference type="AlphaFoldDB" id="A0A1T5EA85"/>
<dbReference type="InterPro" id="IPR029052">
    <property type="entry name" value="Metallo-depent_PP-like"/>
</dbReference>
<keyword evidence="5" id="KW-1185">Reference proteome</keyword>
<dbReference type="PANTHER" id="PTHR34512:SF30">
    <property type="entry name" value="OUTER MEMBRANE PROTEIN ASSEMBLY FACTOR BAMB"/>
    <property type="match status" value="1"/>
</dbReference>
<dbReference type="PANTHER" id="PTHR34512">
    <property type="entry name" value="CELL SURFACE PROTEIN"/>
    <property type="match status" value="1"/>
</dbReference>
<dbReference type="InterPro" id="IPR004843">
    <property type="entry name" value="Calcineurin-like_PHP"/>
</dbReference>
<dbReference type="InterPro" id="IPR011047">
    <property type="entry name" value="Quinoprotein_ADH-like_sf"/>
</dbReference>
<evidence type="ECO:0000256" key="1">
    <source>
        <dbReference type="SAM" id="SignalP"/>
    </source>
</evidence>
<dbReference type="InterPro" id="IPR015943">
    <property type="entry name" value="WD40/YVTN_repeat-like_dom_sf"/>
</dbReference>
<accession>A0A1T5EA85</accession>
<dbReference type="Gene3D" id="2.130.10.10">
    <property type="entry name" value="YVTN repeat-like/Quinoprotein amine dehydrogenase"/>
    <property type="match status" value="2"/>
</dbReference>
<dbReference type="Pfam" id="PF13360">
    <property type="entry name" value="PQQ_2"/>
    <property type="match status" value="2"/>
</dbReference>
<proteinExistence type="predicted"/>
<reference evidence="5" key="1">
    <citation type="submission" date="2017-02" db="EMBL/GenBank/DDBJ databases">
        <authorList>
            <person name="Varghese N."/>
            <person name="Submissions S."/>
        </authorList>
    </citation>
    <scope>NUCLEOTIDE SEQUENCE [LARGE SCALE GENOMIC DNA]</scope>
    <source>
        <strain evidence="5">DSM 22270</strain>
    </source>
</reference>
<dbReference type="SUPFAM" id="SSF50998">
    <property type="entry name" value="Quinoprotein alcohol dehydrogenase-like"/>
    <property type="match status" value="2"/>
</dbReference>
<feature type="domain" description="Calcineurin-like phosphoesterase" evidence="2">
    <location>
        <begin position="23"/>
        <end position="199"/>
    </location>
</feature>
<feature type="chain" id="PRO_5012504657" evidence="1">
    <location>
        <begin position="19"/>
        <end position="615"/>
    </location>
</feature>
<evidence type="ECO:0000313" key="4">
    <source>
        <dbReference type="EMBL" id="SKB80968.1"/>
    </source>
</evidence>
<evidence type="ECO:0000259" key="2">
    <source>
        <dbReference type="Pfam" id="PF00149"/>
    </source>
</evidence>
<sequence length="615" mass="68343">MRYFAFCLLLCSAPFCFGQNENFKFAFVSDTHVGGSTGAEDLMRTVKDINANPALDFVVVTGDITEFGSDDEIKLAKAILDSLQKPWHVVPGNHDSNWSESGSNSFKTIFGAESFYFQHKGYAFLGTASGPNMRMGPGQVPREHLVWLDSTLSKLPDQKMPVIYLNHYPQDSALNNWYDALDRLKKNNVQLILCGHGHSNKAFDFEKIPGVMGRSNLRAKEEIGGYNIVTISEGKASFEIKRPFSDSLKQWKEVTLTDHQFSKSTEKFYRPSYAVNDQFRNVKMLWNYQDNSDIGSGVIMHNKVILCSDTKGALFALNKKGRKLWEYKTNGKIYSTPAASGSSVVITSSDKNIYCVDIKSGKLKWKFSAEKPIVANPVIANGNVFTGGSDGHFRALDLETGQLIWDFKDVKGFVVTKPLIYQGKIFFGCWANDFYALDLKTGALVWKWNNGSASRMYSPAAVYPVASGNRVFIVAPDRFMTALNATSGEVIWRKQIPTVRVRESIGLSSDSSLVFVKTMDGDIYGISTKADSMELSWKAKLKLPYEISPTALVETNNILYVPSNSGMVCAIDRSSGETIWKHKISNGLVSGITPIGKRKVLVTTMDGKIALLKSR</sequence>
<dbReference type="SMART" id="SM00564">
    <property type="entry name" value="PQQ"/>
    <property type="match status" value="6"/>
</dbReference>
<feature type="domain" description="Pyrrolo-quinoline quinone repeat" evidence="3">
    <location>
        <begin position="537"/>
        <end position="607"/>
    </location>
</feature>
<dbReference type="Gene3D" id="3.60.21.10">
    <property type="match status" value="1"/>
</dbReference>
<protein>
    <submittedName>
        <fullName evidence="4">Outer membrane protein assembly factor BamB, contains PQQ-like beta-propeller repeat</fullName>
    </submittedName>
</protein>
<name>A0A1T5EA85_9BACT</name>
<dbReference type="Proteomes" id="UP000190897">
    <property type="component" value="Unassembled WGS sequence"/>
</dbReference>